<organism evidence="1 2">
    <name type="scientific">Bacteroides xylanisolvens</name>
    <dbReference type="NCBI Taxonomy" id="371601"/>
    <lineage>
        <taxon>Bacteria</taxon>
        <taxon>Pseudomonadati</taxon>
        <taxon>Bacteroidota</taxon>
        <taxon>Bacteroidia</taxon>
        <taxon>Bacteroidales</taxon>
        <taxon>Bacteroidaceae</taxon>
        <taxon>Bacteroides</taxon>
    </lineage>
</organism>
<dbReference type="PROSITE" id="PS51257">
    <property type="entry name" value="PROKAR_LIPOPROTEIN"/>
    <property type="match status" value="1"/>
</dbReference>
<evidence type="ECO:0008006" key="3">
    <source>
        <dbReference type="Google" id="ProtNLM"/>
    </source>
</evidence>
<dbReference type="AlphaFoldDB" id="A0A921LI92"/>
<comment type="caution">
    <text evidence="1">The sequence shown here is derived from an EMBL/GenBank/DDBJ whole genome shotgun (WGS) entry which is preliminary data.</text>
</comment>
<gene>
    <name evidence="1" type="ORF">K8V07_17095</name>
</gene>
<dbReference type="Pfam" id="PF16407">
    <property type="entry name" value="PKD_2"/>
    <property type="match status" value="1"/>
</dbReference>
<accession>A0A921LI92</accession>
<proteinExistence type="predicted"/>
<reference evidence="1" key="1">
    <citation type="journal article" date="2021" name="PeerJ">
        <title>Extensive microbial diversity within the chicken gut microbiome revealed by metagenomics and culture.</title>
        <authorList>
            <person name="Gilroy R."/>
            <person name="Ravi A."/>
            <person name="Getino M."/>
            <person name="Pursley I."/>
            <person name="Horton D.L."/>
            <person name="Alikhan N.F."/>
            <person name="Baker D."/>
            <person name="Gharbi K."/>
            <person name="Hall N."/>
            <person name="Watson M."/>
            <person name="Adriaenssens E.M."/>
            <person name="Foster-Nyarko E."/>
            <person name="Jarju S."/>
            <person name="Secka A."/>
            <person name="Antonio M."/>
            <person name="Oren A."/>
            <person name="Chaudhuri R.R."/>
            <person name="La Ragione R."/>
            <person name="Hildebrand F."/>
            <person name="Pallen M.J."/>
        </authorList>
    </citation>
    <scope>NUCLEOTIDE SEQUENCE</scope>
    <source>
        <strain evidence="1">CHK154-13316</strain>
    </source>
</reference>
<protein>
    <recommendedName>
        <fullName evidence="3">PKD-like family protein</fullName>
    </recommendedName>
</protein>
<reference evidence="1" key="2">
    <citation type="submission" date="2021-09" db="EMBL/GenBank/DDBJ databases">
        <authorList>
            <person name="Gilroy R."/>
        </authorList>
    </citation>
    <scope>NUCLEOTIDE SEQUENCE</scope>
    <source>
        <strain evidence="1">CHK154-13316</strain>
    </source>
</reference>
<dbReference type="EMBL" id="DYVL01000188">
    <property type="protein sequence ID" value="HJG13628.1"/>
    <property type="molecule type" value="Genomic_DNA"/>
</dbReference>
<dbReference type="Proteomes" id="UP000747074">
    <property type="component" value="Unassembled WGS sequence"/>
</dbReference>
<evidence type="ECO:0000313" key="2">
    <source>
        <dbReference type="Proteomes" id="UP000747074"/>
    </source>
</evidence>
<sequence length="571" mass="63976">MKKILTYIFIWTTIVGLSGCLDDDNNYNYSEVNELEKAGIGGMRNEYFLVYQQELTITPTFEFTIDKEDPDVSYEWRLDGILLLDETNPSCTFSFEEGGVHEVTYTVVDNKTGVKFSKSCTLKVRSPFARGWLVLIEDGQQSKLSFVGANSVSYRLTVTDGTTTAEIDRDSLVYNYIMEDVAPGLGSNPKGLFQNAGYVSSNGETYEVPDEVIVMQNHWAELNGVTLEREVYTEDEFRGDLPATGFNPVMAAMTFSGKAVLNSDGHIYWAGMAIPTDFHSCGYTSFPVGKNMKFKGVYPSYKVTENHIVIPVITEENELAGLFDDAGPEYNNPTIMKQSNNSGQVFSVQEDENSDSPVDEQYKLPESWNVLTMMPATSEDDGIQSAYPGWVAIIKDGSKYKLLYFQWTTGLYSYYSKIGNSFFKVYNLEGLTGFTDIAVFNNKKYAVIANGNDLYYFQYGVGTGATLKRLHTFDSPVKSLDSNDIYSSTDGGSAAEKWQPEHNGQLGVALEDNTFYIYEVWETEDNEGVATDVKINQLFPDPANPVNNNFGKIVDVLYKYGSAREFLEFTY</sequence>
<dbReference type="InterPro" id="IPR032183">
    <property type="entry name" value="PKD-like"/>
</dbReference>
<name>A0A921LI92_9BACE</name>
<evidence type="ECO:0000313" key="1">
    <source>
        <dbReference type="EMBL" id="HJG13628.1"/>
    </source>
</evidence>